<feature type="transmembrane region" description="Helical" evidence="9">
    <location>
        <begin position="40"/>
        <end position="66"/>
    </location>
</feature>
<dbReference type="PANTHER" id="PTHR47371:SF3">
    <property type="entry name" value="PHOSPHOGLYCEROL TRANSFERASE I"/>
    <property type="match status" value="1"/>
</dbReference>
<dbReference type="AlphaFoldDB" id="A0A0X8P2C5"/>
<proteinExistence type="predicted"/>
<evidence type="ECO:0000256" key="9">
    <source>
        <dbReference type="SAM" id="Phobius"/>
    </source>
</evidence>
<dbReference type="Gene3D" id="3.40.720.10">
    <property type="entry name" value="Alkaline Phosphatase, subunit A"/>
    <property type="match status" value="1"/>
</dbReference>
<evidence type="ECO:0000256" key="7">
    <source>
        <dbReference type="PIRSR" id="PIRSR005091-2"/>
    </source>
</evidence>
<dbReference type="InterPro" id="IPR050448">
    <property type="entry name" value="OpgB/LTA_synthase_biosynth"/>
</dbReference>
<feature type="binding site" evidence="7">
    <location>
        <position position="434"/>
    </location>
    <ligand>
        <name>substrate</name>
    </ligand>
</feature>
<dbReference type="GO" id="GO:0005886">
    <property type="term" value="C:plasma membrane"/>
    <property type="evidence" value="ECO:0007669"/>
    <property type="project" value="UniProtKB-SubCell"/>
</dbReference>
<dbReference type="InterPro" id="IPR017850">
    <property type="entry name" value="Alkaline_phosphatase_core_sf"/>
</dbReference>
<dbReference type="RefSeq" id="WP_061073290.1">
    <property type="nucleotide sequence ID" value="NZ_CP014060.2"/>
</dbReference>
<evidence type="ECO:0000256" key="8">
    <source>
        <dbReference type="PIRSR" id="PIRSR005091-3"/>
    </source>
</evidence>
<feature type="binding site" evidence="8">
    <location>
        <position position="487"/>
    </location>
    <ligand>
        <name>Mn(2+)</name>
        <dbReference type="ChEBI" id="CHEBI:29035"/>
    </ligand>
</feature>
<sequence>MRRLTLRFILSVLVLLTLSRLGLSLWMWDRVEAAGGLWPVLFGGLRIDVCLLSMVIALPAVFSPWLGHRPWAARVTAWWFRVWWMLYVLLEVSTPQFIAEYDTRPNRLYFIYLLNPKEVGSMLWQGYKGVLLAALVVLLVAAWLAVKLFPARVRDPFLAWWKRPLASLAILALVVLGARGTLEHRPINPAKVAFSSDAMVNSLALNSLYSVFDAAYRMRDERSSAAMYPKMPVDEMNAIVRDKAGLTGAPLDARYPSLHEQKATVRRDKPLNLVIILQESLGAQYVGSLGGKDLTPNIDRLGKEGWMFHRAYATGTRSVRGIEAVTAGFLPSVADAVVKLPRSQTGFFTLAQVLGKHGYHSRFVYGGESHFDNMRAFFLGNGFNEVVDRPKFENPVFEGSWGASDEDMFTQVDRLLRADGDKPVFTLAFSVSNHSPWEYPAGRIQPVGEPASVDNTVRYADWALGQFFDKARKAPYWENTVFLVIADHDSRVYGSIPVPVRHFQIPALILGAGIAPRQDERIVSQIDMAPTLLSLIGLDNVNPMLGADLTQRDPNRALMQYADNFGYLQGDKLLVLEPSKAPREFRYRAAPVGQDETYEPVEPADDALTKEALAHALWASWVYREEKYRLP</sequence>
<protein>
    <submittedName>
        <fullName evidence="11">LTA synthase family protein</fullName>
    </submittedName>
</protein>
<organism evidence="11 12">
    <name type="scientific">Alcaligenes xylosoxydans xylosoxydans</name>
    <name type="common">Achromobacter xylosoxidans</name>
    <dbReference type="NCBI Taxonomy" id="85698"/>
    <lineage>
        <taxon>Bacteria</taxon>
        <taxon>Pseudomonadati</taxon>
        <taxon>Pseudomonadota</taxon>
        <taxon>Betaproteobacteria</taxon>
        <taxon>Burkholderiales</taxon>
        <taxon>Alcaligenaceae</taxon>
        <taxon>Achromobacter</taxon>
    </lineage>
</organism>
<feature type="transmembrane region" description="Helical" evidence="9">
    <location>
        <begin position="78"/>
        <end position="98"/>
    </location>
</feature>
<evidence type="ECO:0000256" key="6">
    <source>
        <dbReference type="PIRSR" id="PIRSR005091-1"/>
    </source>
</evidence>
<dbReference type="EMBL" id="CP014060">
    <property type="protein sequence ID" value="AMG38636.1"/>
    <property type="molecule type" value="Genomic_DNA"/>
</dbReference>
<feature type="domain" description="Sulfatase N-terminal" evidence="10">
    <location>
        <begin position="272"/>
        <end position="537"/>
    </location>
</feature>
<evidence type="ECO:0000256" key="1">
    <source>
        <dbReference type="ARBA" id="ARBA00004651"/>
    </source>
</evidence>
<dbReference type="PIRSF" id="PIRSF005091">
    <property type="entry name" value="Mmb_sulf_HI1246"/>
    <property type="match status" value="1"/>
</dbReference>
<dbReference type="InterPro" id="IPR012160">
    <property type="entry name" value="LtaS-like"/>
</dbReference>
<keyword evidence="4 9" id="KW-1133">Transmembrane helix</keyword>
<evidence type="ECO:0000256" key="4">
    <source>
        <dbReference type="ARBA" id="ARBA00022989"/>
    </source>
</evidence>
<evidence type="ECO:0000256" key="2">
    <source>
        <dbReference type="ARBA" id="ARBA00022475"/>
    </source>
</evidence>
<reference evidence="12" key="1">
    <citation type="submission" date="2015-12" db="EMBL/GenBank/DDBJ databases">
        <title>FDA dAtabase for Regulatory Grade micrObial Sequences (FDA-ARGOS): Supporting development and validation of Infectious Disease Dx tests.</title>
        <authorList>
            <person name="Case J."/>
            <person name="Tallon L."/>
            <person name="Sadzewicz L."/>
            <person name="Sengamalay N."/>
            <person name="Ott S."/>
            <person name="Godinez A."/>
            <person name="Nagaraj S."/>
            <person name="Nadendla S."/>
            <person name="Sichtig H."/>
        </authorList>
    </citation>
    <scope>NUCLEOTIDE SEQUENCE [LARGE SCALE GENOMIC DNA]</scope>
    <source>
        <strain evidence="12">FDAARGOS_147</strain>
    </source>
</reference>
<dbReference type="SUPFAM" id="SSF53649">
    <property type="entry name" value="Alkaline phosphatase-like"/>
    <property type="match status" value="1"/>
</dbReference>
<feature type="binding site" evidence="8">
    <location>
        <position position="488"/>
    </location>
    <ligand>
        <name>Mn(2+)</name>
        <dbReference type="ChEBI" id="CHEBI:29035"/>
    </ligand>
</feature>
<keyword evidence="7" id="KW-0479">Metal-binding</keyword>
<dbReference type="GO" id="GO:0046872">
    <property type="term" value="F:metal ion binding"/>
    <property type="evidence" value="ECO:0007669"/>
    <property type="project" value="UniProtKB-KW"/>
</dbReference>
<keyword evidence="7" id="KW-0464">Manganese</keyword>
<evidence type="ECO:0000256" key="5">
    <source>
        <dbReference type="ARBA" id="ARBA00023136"/>
    </source>
</evidence>
<accession>A0A0X8P2C5</accession>
<feature type="transmembrane region" description="Helical" evidence="9">
    <location>
        <begin position="126"/>
        <end position="145"/>
    </location>
</feature>
<keyword evidence="5 9" id="KW-0472">Membrane</keyword>
<evidence type="ECO:0000313" key="11">
    <source>
        <dbReference type="EMBL" id="AMG38636.1"/>
    </source>
</evidence>
<feature type="active site" evidence="6">
    <location>
        <position position="318"/>
    </location>
</feature>
<feature type="transmembrane region" description="Helical" evidence="9">
    <location>
        <begin position="165"/>
        <end position="182"/>
    </location>
</feature>
<evidence type="ECO:0000256" key="3">
    <source>
        <dbReference type="ARBA" id="ARBA00022692"/>
    </source>
</evidence>
<dbReference type="CDD" id="cd16015">
    <property type="entry name" value="LTA_synthase"/>
    <property type="match status" value="1"/>
</dbReference>
<evidence type="ECO:0000259" key="10">
    <source>
        <dbReference type="Pfam" id="PF00884"/>
    </source>
</evidence>
<keyword evidence="3 9" id="KW-0812">Transmembrane</keyword>
<name>A0A0X8P2C5_ALCXX</name>
<evidence type="ECO:0000313" key="12">
    <source>
        <dbReference type="Proteomes" id="UP000060602"/>
    </source>
</evidence>
<dbReference type="Pfam" id="PF00884">
    <property type="entry name" value="Sulfatase"/>
    <property type="match status" value="1"/>
</dbReference>
<gene>
    <name evidence="11" type="ORF">AL504_22985</name>
</gene>
<feature type="binding site" evidence="8">
    <location>
        <position position="279"/>
    </location>
    <ligand>
        <name>Mn(2+)</name>
        <dbReference type="ChEBI" id="CHEBI:29035"/>
    </ligand>
</feature>
<comment type="subcellular location">
    <subcellularLocation>
        <location evidence="1">Cell membrane</location>
        <topology evidence="1">Multi-pass membrane protein</topology>
    </subcellularLocation>
</comment>
<dbReference type="Gene3D" id="3.30.1120.80">
    <property type="match status" value="1"/>
</dbReference>
<keyword evidence="2" id="KW-1003">Cell membrane</keyword>
<dbReference type="InterPro" id="IPR000917">
    <property type="entry name" value="Sulfatase_N"/>
</dbReference>
<dbReference type="PANTHER" id="PTHR47371">
    <property type="entry name" value="LIPOTEICHOIC ACID SYNTHASE"/>
    <property type="match status" value="1"/>
</dbReference>
<dbReference type="Proteomes" id="UP000060602">
    <property type="component" value="Chromosome"/>
</dbReference>